<feature type="transmembrane region" description="Helical" evidence="1">
    <location>
        <begin position="35"/>
        <end position="54"/>
    </location>
</feature>
<keyword evidence="1" id="KW-1133">Transmembrane helix</keyword>
<feature type="domain" description="Signal transduction histidine kinase internal region" evidence="3">
    <location>
        <begin position="176"/>
        <end position="250"/>
    </location>
</feature>
<keyword evidence="1" id="KW-0472">Membrane</keyword>
<dbReference type="GO" id="GO:0000155">
    <property type="term" value="F:phosphorelay sensor kinase activity"/>
    <property type="evidence" value="ECO:0007669"/>
    <property type="project" value="InterPro"/>
</dbReference>
<sequence>MGNLFTRKNWWGWGIAALALWGFLILLHFRPPNVFWTLRSLAYALFVVALLYLTRLLMEPKLRLFSARRQFLLKFVFYTTVVVTGLVLILWLEFRVWGAWSLAPMRETDLFGILALLFSAPVRGLNLDQLVPGWLSSFLVYGAVVLVLVVIFSLAFSLIDTRWNQYRVEQSLRETRLRLLEMQMKPHFLFNTLNAIVGLIRSNPPEAERFLVALSDFLRFNFDFVNAEKITLAEETHFTELYLSLIKLRFPLLKWRLSMQDGCGELRVPALFLQPIVENAVRHGWTERDRPLQIDIVIHRDDAGVRVSVADNGCGFPNNGEAVPFPAGHSLRNLTERLELLYGRKDLLRVDSRPQHGSKVTITLPEGE</sequence>
<feature type="transmembrane region" description="Helical" evidence="1">
    <location>
        <begin position="138"/>
        <end position="159"/>
    </location>
</feature>
<dbReference type="InterPro" id="IPR003594">
    <property type="entry name" value="HATPase_dom"/>
</dbReference>
<dbReference type="Pfam" id="PF06580">
    <property type="entry name" value="His_kinase"/>
    <property type="match status" value="1"/>
</dbReference>
<evidence type="ECO:0008006" key="5">
    <source>
        <dbReference type="Google" id="ProtNLM"/>
    </source>
</evidence>
<dbReference type="PANTHER" id="PTHR34220:SF7">
    <property type="entry name" value="SENSOR HISTIDINE KINASE YPDA"/>
    <property type="match status" value="1"/>
</dbReference>
<dbReference type="EMBL" id="DROD01000650">
    <property type="protein sequence ID" value="HHJ53564.1"/>
    <property type="molecule type" value="Genomic_DNA"/>
</dbReference>
<evidence type="ECO:0000259" key="2">
    <source>
        <dbReference type="Pfam" id="PF02518"/>
    </source>
</evidence>
<dbReference type="Pfam" id="PF02518">
    <property type="entry name" value="HATPase_c"/>
    <property type="match status" value="1"/>
</dbReference>
<keyword evidence="1" id="KW-0812">Transmembrane</keyword>
<evidence type="ECO:0000259" key="3">
    <source>
        <dbReference type="Pfam" id="PF06580"/>
    </source>
</evidence>
<evidence type="ECO:0000313" key="4">
    <source>
        <dbReference type="EMBL" id="HHJ53564.1"/>
    </source>
</evidence>
<proteinExistence type="predicted"/>
<dbReference type="InterPro" id="IPR010559">
    <property type="entry name" value="Sig_transdc_His_kin_internal"/>
</dbReference>
<feature type="transmembrane region" description="Helical" evidence="1">
    <location>
        <begin position="75"/>
        <end position="98"/>
    </location>
</feature>
<dbReference type="Gene3D" id="3.30.565.10">
    <property type="entry name" value="Histidine kinase-like ATPase, C-terminal domain"/>
    <property type="match status" value="1"/>
</dbReference>
<dbReference type="PANTHER" id="PTHR34220">
    <property type="entry name" value="SENSOR HISTIDINE KINASE YPDA"/>
    <property type="match status" value="1"/>
</dbReference>
<protein>
    <recommendedName>
        <fullName evidence="5">Signal transduction histidine kinase internal region domain-containing protein</fullName>
    </recommendedName>
</protein>
<dbReference type="SUPFAM" id="SSF55874">
    <property type="entry name" value="ATPase domain of HSP90 chaperone/DNA topoisomerase II/histidine kinase"/>
    <property type="match status" value="1"/>
</dbReference>
<feature type="domain" description="Histidine kinase/HSP90-like ATPase" evidence="2">
    <location>
        <begin position="273"/>
        <end position="366"/>
    </location>
</feature>
<dbReference type="InterPro" id="IPR036890">
    <property type="entry name" value="HATPase_C_sf"/>
</dbReference>
<evidence type="ECO:0000256" key="1">
    <source>
        <dbReference type="SAM" id="Phobius"/>
    </source>
</evidence>
<accession>A0A7V5UFR5</accession>
<comment type="caution">
    <text evidence="4">The sequence shown here is derived from an EMBL/GenBank/DDBJ whole genome shotgun (WGS) entry which is preliminary data.</text>
</comment>
<dbReference type="InterPro" id="IPR050640">
    <property type="entry name" value="Bact_2-comp_sensor_kinase"/>
</dbReference>
<gene>
    <name evidence="4" type="ORF">ENJ89_10245</name>
</gene>
<feature type="transmembrane region" description="Helical" evidence="1">
    <location>
        <begin position="12"/>
        <end position="29"/>
    </location>
</feature>
<organism evidence="4">
    <name type="scientific">Caldithrix abyssi</name>
    <dbReference type="NCBI Taxonomy" id="187145"/>
    <lineage>
        <taxon>Bacteria</taxon>
        <taxon>Pseudomonadati</taxon>
        <taxon>Calditrichota</taxon>
        <taxon>Calditrichia</taxon>
        <taxon>Calditrichales</taxon>
        <taxon>Calditrichaceae</taxon>
        <taxon>Caldithrix</taxon>
    </lineage>
</organism>
<dbReference type="GO" id="GO:0016020">
    <property type="term" value="C:membrane"/>
    <property type="evidence" value="ECO:0007669"/>
    <property type="project" value="InterPro"/>
</dbReference>
<dbReference type="AlphaFoldDB" id="A0A7V5UFR5"/>
<dbReference type="Proteomes" id="UP000886124">
    <property type="component" value="Unassembled WGS sequence"/>
</dbReference>
<name>A0A7V5UFR5_CALAY</name>
<reference evidence="4" key="1">
    <citation type="journal article" date="2020" name="mSystems">
        <title>Genome- and Community-Level Interaction Insights into Carbon Utilization and Element Cycling Functions of Hydrothermarchaeota in Hydrothermal Sediment.</title>
        <authorList>
            <person name="Zhou Z."/>
            <person name="Liu Y."/>
            <person name="Xu W."/>
            <person name="Pan J."/>
            <person name="Luo Z.H."/>
            <person name="Li M."/>
        </authorList>
    </citation>
    <scope>NUCLEOTIDE SEQUENCE [LARGE SCALE GENOMIC DNA]</scope>
    <source>
        <strain evidence="4">HyVt-527</strain>
    </source>
</reference>